<dbReference type="GO" id="GO:0005743">
    <property type="term" value="C:mitochondrial inner membrane"/>
    <property type="evidence" value="ECO:0007669"/>
    <property type="project" value="UniProtKB-SubCell"/>
</dbReference>
<gene>
    <name evidence="7" type="ORF">SPHA_47720</name>
</gene>
<dbReference type="OrthoDB" id="6246201at2759"/>
<accession>A0A812D7V7</accession>
<organism evidence="7 8">
    <name type="scientific">Acanthosepion pharaonis</name>
    <name type="common">Pharaoh cuttlefish</name>
    <name type="synonym">Sepia pharaonis</name>
    <dbReference type="NCBI Taxonomy" id="158019"/>
    <lineage>
        <taxon>Eukaryota</taxon>
        <taxon>Metazoa</taxon>
        <taxon>Spiralia</taxon>
        <taxon>Lophotrochozoa</taxon>
        <taxon>Mollusca</taxon>
        <taxon>Cephalopoda</taxon>
        <taxon>Coleoidea</taxon>
        <taxon>Decapodiformes</taxon>
        <taxon>Sepiida</taxon>
        <taxon>Sepiina</taxon>
        <taxon>Sepiidae</taxon>
        <taxon>Acanthosepion</taxon>
    </lineage>
</organism>
<keyword evidence="6" id="KW-0472">Membrane</keyword>
<evidence type="ECO:0000256" key="6">
    <source>
        <dbReference type="ARBA" id="ARBA00023136"/>
    </source>
</evidence>
<dbReference type="AlphaFoldDB" id="A0A812D7V7"/>
<dbReference type="EMBL" id="CAHIKZ030002611">
    <property type="protein sequence ID" value="CAE1289560.1"/>
    <property type="molecule type" value="Genomic_DNA"/>
</dbReference>
<dbReference type="PANTHER" id="PTHR31107:SF2">
    <property type="entry name" value="CYTOCHROME C OXIDASE ASSEMBLY FACTOR 8"/>
    <property type="match status" value="1"/>
</dbReference>
<evidence type="ECO:0000313" key="8">
    <source>
        <dbReference type="Proteomes" id="UP000597762"/>
    </source>
</evidence>
<evidence type="ECO:0000313" key="7">
    <source>
        <dbReference type="EMBL" id="CAE1289560.1"/>
    </source>
</evidence>
<evidence type="ECO:0000256" key="1">
    <source>
        <dbReference type="ARBA" id="ARBA00004443"/>
    </source>
</evidence>
<dbReference type="GO" id="GO:0097193">
    <property type="term" value="P:intrinsic apoptotic signaling pathway"/>
    <property type="evidence" value="ECO:0007669"/>
    <property type="project" value="InterPro"/>
</dbReference>
<proteinExistence type="inferred from homology"/>
<keyword evidence="8" id="KW-1185">Reference proteome</keyword>
<evidence type="ECO:0000256" key="2">
    <source>
        <dbReference type="ARBA" id="ARBA00005453"/>
    </source>
</evidence>
<dbReference type="InterPro" id="IPR018796">
    <property type="entry name" value="COA8"/>
</dbReference>
<dbReference type="Proteomes" id="UP000597762">
    <property type="component" value="Unassembled WGS sequence"/>
</dbReference>
<reference evidence="7" key="1">
    <citation type="submission" date="2021-01" db="EMBL/GenBank/DDBJ databases">
        <authorList>
            <person name="Li R."/>
            <person name="Bekaert M."/>
        </authorList>
    </citation>
    <scope>NUCLEOTIDE SEQUENCE</scope>
    <source>
        <strain evidence="7">Farmed</strain>
    </source>
</reference>
<dbReference type="Pfam" id="PF10231">
    <property type="entry name" value="COA8"/>
    <property type="match status" value="1"/>
</dbReference>
<comment type="similarity">
    <text evidence="2">Belongs to the COA8 family.</text>
</comment>
<keyword evidence="3" id="KW-0999">Mitochondrion inner membrane</keyword>
<comment type="caution">
    <text evidence="7">The sequence shown here is derived from an EMBL/GenBank/DDBJ whole genome shotgun (WGS) entry which is preliminary data.</text>
</comment>
<name>A0A812D7V7_ACAPH</name>
<keyword evidence="5" id="KW-0496">Mitochondrion</keyword>
<evidence type="ECO:0000256" key="3">
    <source>
        <dbReference type="ARBA" id="ARBA00022792"/>
    </source>
</evidence>
<protein>
    <submittedName>
        <fullName evidence="7">APOPT1</fullName>
    </submittedName>
</protein>
<evidence type="ECO:0000256" key="4">
    <source>
        <dbReference type="ARBA" id="ARBA00022946"/>
    </source>
</evidence>
<sequence>MCCPFLIDAKQTFHSFGSPPAPSSSISTTSALFDLWTFITSATTFQHGALMEFGVCPLLFSRRLLSVFYWTEKRWLTTSSGNKAKKSVKIPESEAPKNVTCDWIGPVDKQSNLRPVHFYIPPDETQAEKNLRLKRKALQDFNQHFWSRQNIMFYKKKSEFIQAELDKRRLLSPGLKKQTLSPEEMAVFYKQFLQENYQNNLKYHREWYKRNVMLLWPAFKVALERFLKRLHTLHMRKLK</sequence>
<comment type="subcellular location">
    <subcellularLocation>
        <location evidence="1">Mitochondrion inner membrane</location>
        <topology evidence="1">Peripheral membrane protein</topology>
        <orientation evidence="1">Matrix side</orientation>
    </subcellularLocation>
</comment>
<dbReference type="PANTHER" id="PTHR31107">
    <property type="entry name" value="APOPTOGENIC PROTEIN 1, MITOCHONDRIAL"/>
    <property type="match status" value="1"/>
</dbReference>
<evidence type="ECO:0000256" key="5">
    <source>
        <dbReference type="ARBA" id="ARBA00023128"/>
    </source>
</evidence>
<keyword evidence="4" id="KW-0809">Transit peptide</keyword>